<dbReference type="Proteomes" id="UP000007069">
    <property type="component" value="Chromosome"/>
</dbReference>
<dbReference type="KEGG" id="xcv:XCV3287"/>
<feature type="signal peptide" evidence="1">
    <location>
        <begin position="1"/>
        <end position="21"/>
    </location>
</feature>
<dbReference type="InterPro" id="IPR021381">
    <property type="entry name" value="DUF3011"/>
</dbReference>
<name>Q3BQE5_XANE5</name>
<reference evidence="2 3" key="1">
    <citation type="journal article" date="2005" name="J. Bacteriol.">
        <title>Insights into genome plasticity and pathogenicity of the plant pathogenic Bacterium Xanthomonas campestris pv. vesicatoria revealed by the complete genome sequence.</title>
        <authorList>
            <person name="Thieme F."/>
            <person name="Koebnik R."/>
            <person name="Bekel T."/>
            <person name="Berger C."/>
            <person name="Boch J."/>
            <person name="Buettner D."/>
            <person name="Caldana C."/>
            <person name="Gaigalat L."/>
            <person name="Goesmann A."/>
            <person name="Kay S."/>
            <person name="Kirchner O."/>
            <person name="Lanz C."/>
            <person name="Linke B."/>
            <person name="McHardy A.C."/>
            <person name="Meyer F."/>
            <person name="Mittenhuber G."/>
            <person name="Nies D.H."/>
            <person name="Niesbach-Kloesgen U."/>
            <person name="Patschkowski T."/>
            <person name="Rueckert C."/>
            <person name="Rupp O."/>
            <person name="Schneicker S."/>
            <person name="Schuster S.C."/>
            <person name="Vorhoelter F.J."/>
            <person name="Weber E."/>
            <person name="Puehler A."/>
            <person name="Bonas U."/>
            <person name="Bartels D."/>
            <person name="Kaiser O."/>
        </authorList>
    </citation>
    <scope>NUCLEOTIDE SEQUENCE [LARGE SCALE GENOMIC DNA]</scope>
    <source>
        <strain evidence="2 3">85-10</strain>
    </source>
</reference>
<dbReference type="EMBL" id="AM039952">
    <property type="protein sequence ID" value="CAJ25018.1"/>
    <property type="molecule type" value="Genomic_DNA"/>
</dbReference>
<gene>
    <name evidence="2" type="ordered locus">XCV3287</name>
</gene>
<evidence type="ECO:0000256" key="1">
    <source>
        <dbReference type="SAM" id="SignalP"/>
    </source>
</evidence>
<protein>
    <submittedName>
        <fullName evidence="2">Putative secreted protein</fullName>
    </submittedName>
</protein>
<dbReference type="AlphaFoldDB" id="Q3BQE5"/>
<evidence type="ECO:0000313" key="2">
    <source>
        <dbReference type="EMBL" id="CAJ25018.1"/>
    </source>
</evidence>
<dbReference type="eggNOG" id="ENOG50310GY">
    <property type="taxonomic scope" value="Bacteria"/>
</dbReference>
<sequence length="270" mass="29228">MLRTALLLSGFGLITLTGAFASVTASAQERGWNGPSITCSSNDNRRRECDTPFRGRAVLVENISGTRCIEGRNWGSERGRIWVDNGCRGRFVDARSGGGWGGGYGPGGVGGIAGTVRCESNDQRQNICDTGWRRANLVRQLSNTPCVEGRNWRQEGGRIWVDDGCRGEFAQARGGGGWDGGYGGRDDRPGNGYAITCASDDRRQRRPAPAHLRLGWPLWPPGADPPAVGHPLCGRSHLGLRRSSRHGVGQRRLPGAFRGALMHWPRRLAG</sequence>
<accession>Q3BQE5</accession>
<feature type="chain" id="PRO_5004224621" evidence="1">
    <location>
        <begin position="22"/>
        <end position="270"/>
    </location>
</feature>
<dbReference type="Pfam" id="PF11218">
    <property type="entry name" value="DUF3011"/>
    <property type="match status" value="1"/>
</dbReference>
<organism evidence="3">
    <name type="scientific">Xanthomonas euvesicatoria pv. vesicatoria (strain 85-10)</name>
    <name type="common">Xanthomonas campestris pv. vesicatoria</name>
    <dbReference type="NCBI Taxonomy" id="316273"/>
    <lineage>
        <taxon>Bacteria</taxon>
        <taxon>Pseudomonadati</taxon>
        <taxon>Pseudomonadota</taxon>
        <taxon>Gammaproteobacteria</taxon>
        <taxon>Lysobacterales</taxon>
        <taxon>Lysobacteraceae</taxon>
        <taxon>Xanthomonas</taxon>
    </lineage>
</organism>
<dbReference type="HOGENOM" id="CLU_090005_0_0_6"/>
<keyword evidence="1" id="KW-0732">Signal</keyword>
<proteinExistence type="predicted"/>
<evidence type="ECO:0000313" key="3">
    <source>
        <dbReference type="Proteomes" id="UP000007069"/>
    </source>
</evidence>